<keyword evidence="2" id="KW-1185">Reference proteome</keyword>
<comment type="caution">
    <text evidence="1">The sequence shown here is derived from an EMBL/GenBank/DDBJ whole genome shotgun (WGS) entry which is preliminary data.</text>
</comment>
<name>A0ABV6EZL7_9BRAD</name>
<sequence>MTSYSDAWLEAVASCPPDERTYDTVQLDHPSFGEPAYIVANVADDMQFGIEAGAPLNAGQMVTFIACPFKAPWPEQREGQPPVAKVEIDNVARELVPKIRAALGYRAYIGVTHRQYLDSDRSEPAYGPVSFVLSDVTLTGTKLIGEVRVRNLQNKRFPKLDKNYSYTAFPSLLP</sequence>
<dbReference type="Proteomes" id="UP001589775">
    <property type="component" value="Unassembled WGS sequence"/>
</dbReference>
<evidence type="ECO:0000313" key="2">
    <source>
        <dbReference type="Proteomes" id="UP001589775"/>
    </source>
</evidence>
<gene>
    <name evidence="1" type="ORF">ACFFJ6_24565</name>
</gene>
<accession>A0ABV6EZL7</accession>
<evidence type="ECO:0000313" key="1">
    <source>
        <dbReference type="EMBL" id="MFC0243679.1"/>
    </source>
</evidence>
<dbReference type="Pfam" id="PF08875">
    <property type="entry name" value="DUF1833"/>
    <property type="match status" value="1"/>
</dbReference>
<organism evidence="1 2">
    <name type="scientific">Rhodopseudomonas telluris</name>
    <dbReference type="NCBI Taxonomy" id="644215"/>
    <lineage>
        <taxon>Bacteria</taxon>
        <taxon>Pseudomonadati</taxon>
        <taxon>Pseudomonadota</taxon>
        <taxon>Alphaproteobacteria</taxon>
        <taxon>Hyphomicrobiales</taxon>
        <taxon>Nitrobacteraceae</taxon>
        <taxon>Rhodopseudomonas</taxon>
    </lineage>
</organism>
<protein>
    <submittedName>
        <fullName evidence="1">DUF1833 family protein</fullName>
    </submittedName>
</protein>
<dbReference type="EMBL" id="JBHLWM010000012">
    <property type="protein sequence ID" value="MFC0243679.1"/>
    <property type="molecule type" value="Genomic_DNA"/>
</dbReference>
<reference evidence="1 2" key="1">
    <citation type="submission" date="2024-09" db="EMBL/GenBank/DDBJ databases">
        <authorList>
            <person name="Sun Q."/>
            <person name="Mori K."/>
        </authorList>
    </citation>
    <scope>NUCLEOTIDE SEQUENCE [LARGE SCALE GENOMIC DNA]</scope>
    <source>
        <strain evidence="1 2">KCTC 23279</strain>
    </source>
</reference>
<dbReference type="InterPro" id="IPR014974">
    <property type="entry name" value="DUF1833"/>
</dbReference>
<dbReference type="RefSeq" id="WP_378392898.1">
    <property type="nucleotide sequence ID" value="NZ_JBHLWM010000012.1"/>
</dbReference>
<proteinExistence type="predicted"/>